<dbReference type="Pfam" id="PF00538">
    <property type="entry name" value="Linker_histone"/>
    <property type="match status" value="1"/>
</dbReference>
<dbReference type="InterPro" id="IPR036390">
    <property type="entry name" value="WH_DNA-bd_sf"/>
</dbReference>
<dbReference type="InterPro" id="IPR036388">
    <property type="entry name" value="WH-like_DNA-bd_sf"/>
</dbReference>
<dbReference type="InterPro" id="IPR005818">
    <property type="entry name" value="Histone_H1/H5_H15"/>
</dbReference>
<dbReference type="SUPFAM" id="SSF46785">
    <property type="entry name" value="Winged helix' DNA-binding domain"/>
    <property type="match status" value="1"/>
</dbReference>
<gene>
    <name evidence="4" type="primary">LOC105360193</name>
</gene>
<dbReference type="KEGG" id="csol:105360193"/>
<keyword evidence="3" id="KW-1185">Reference proteome</keyword>
<dbReference type="Gene3D" id="1.10.10.10">
    <property type="entry name" value="Winged helix-like DNA-binding domain superfamily/Winged helix DNA-binding domain"/>
    <property type="match status" value="1"/>
</dbReference>
<dbReference type="GeneID" id="105360193"/>
<dbReference type="Proteomes" id="UP000695007">
    <property type="component" value="Unplaced"/>
</dbReference>
<dbReference type="GO" id="GO:0003677">
    <property type="term" value="F:DNA binding"/>
    <property type="evidence" value="ECO:0007669"/>
    <property type="project" value="InterPro"/>
</dbReference>
<evidence type="ECO:0000313" key="3">
    <source>
        <dbReference type="Proteomes" id="UP000695007"/>
    </source>
</evidence>
<feature type="domain" description="H15" evidence="2">
    <location>
        <begin position="2"/>
        <end position="68"/>
    </location>
</feature>
<organism evidence="3 4">
    <name type="scientific">Ceratosolen solmsi marchali</name>
    <dbReference type="NCBI Taxonomy" id="326594"/>
    <lineage>
        <taxon>Eukaryota</taxon>
        <taxon>Metazoa</taxon>
        <taxon>Ecdysozoa</taxon>
        <taxon>Arthropoda</taxon>
        <taxon>Hexapoda</taxon>
        <taxon>Insecta</taxon>
        <taxon>Pterygota</taxon>
        <taxon>Neoptera</taxon>
        <taxon>Endopterygota</taxon>
        <taxon>Hymenoptera</taxon>
        <taxon>Apocrita</taxon>
        <taxon>Proctotrupomorpha</taxon>
        <taxon>Chalcidoidea</taxon>
        <taxon>Agaonidae</taxon>
        <taxon>Agaoninae</taxon>
        <taxon>Ceratosolen</taxon>
    </lineage>
</organism>
<dbReference type="GO" id="GO:0000786">
    <property type="term" value="C:nucleosome"/>
    <property type="evidence" value="ECO:0007669"/>
    <property type="project" value="InterPro"/>
</dbReference>
<evidence type="ECO:0000256" key="1">
    <source>
        <dbReference type="SAM" id="MobiDB-lite"/>
    </source>
</evidence>
<feature type="compositionally biased region" description="Basic residues" evidence="1">
    <location>
        <begin position="107"/>
        <end position="131"/>
    </location>
</feature>
<dbReference type="GO" id="GO:0006334">
    <property type="term" value="P:nucleosome assembly"/>
    <property type="evidence" value="ECO:0007669"/>
    <property type="project" value="InterPro"/>
</dbReference>
<proteinExistence type="predicted"/>
<reference evidence="4" key="1">
    <citation type="submission" date="2025-08" db="UniProtKB">
        <authorList>
            <consortium name="RefSeq"/>
        </authorList>
    </citation>
    <scope>IDENTIFICATION</scope>
</reference>
<accession>A0AAJ6VM86</accession>
<feature type="compositionally biased region" description="Low complexity" evidence="1">
    <location>
        <begin position="164"/>
        <end position="179"/>
    </location>
</feature>
<evidence type="ECO:0000259" key="2">
    <source>
        <dbReference type="SMART" id="SM00526"/>
    </source>
</evidence>
<evidence type="ECO:0000313" key="4">
    <source>
        <dbReference type="RefSeq" id="XP_011495327.1"/>
    </source>
</evidence>
<feature type="compositionally biased region" description="Polar residues" evidence="1">
    <location>
        <begin position="135"/>
        <end position="145"/>
    </location>
</feature>
<protein>
    <submittedName>
        <fullName evidence="4">Uncharacterized protein LOC105360193</fullName>
    </submittedName>
</protein>
<dbReference type="RefSeq" id="XP_011495327.1">
    <property type="nucleotide sequence ID" value="XM_011497025.1"/>
</dbReference>
<feature type="compositionally biased region" description="Basic and acidic residues" evidence="1">
    <location>
        <begin position="149"/>
        <end position="158"/>
    </location>
</feature>
<feature type="region of interest" description="Disordered" evidence="1">
    <location>
        <begin position="95"/>
        <end position="186"/>
    </location>
</feature>
<name>A0AAJ6VM86_9HYME</name>
<dbReference type="AlphaFoldDB" id="A0AAJ6VM86"/>
<dbReference type="SMART" id="SM00526">
    <property type="entry name" value="H15"/>
    <property type="match status" value="1"/>
</dbReference>
<sequence>MSRRLPKFEALVVNAIRRLQTSQGSTASEIANYLHQEYDVSGPEIRRQIQQTIRRGVNFGILEKSKRGYTTCDHNITEQQESQDLNDCYNCRRNARRRQTRKQGYPRSKRSQSRRRSHARRSKKLRRKRKASMSPRKQYSTSNSVKSKKMSDQDDGPHRRQPTNNSNQSSSNSKSQIYNSDDKRET</sequence>